<dbReference type="InterPro" id="IPR004384">
    <property type="entry name" value="RNA_MeTrfase_TrmJ/LasT"/>
</dbReference>
<protein>
    <recommendedName>
        <fullName evidence="5">tRNA (cytidine/uridine-2'-O-)-methyltransferase TrmJ</fullName>
        <ecNumber evidence="5">2.1.1.200</ecNumber>
    </recommendedName>
    <alternativeName>
        <fullName evidence="5">tRNA (cytidine(32)/uridine(32)-2'-O)-methyltransferase</fullName>
    </alternativeName>
    <alternativeName>
        <fullName evidence="5">tRNA Cm32/Um32 methyltransferase</fullName>
    </alternativeName>
</protein>
<keyword evidence="2 5" id="KW-0489">Methyltransferase</keyword>
<dbReference type="Gene3D" id="1.10.8.590">
    <property type="match status" value="1"/>
</dbReference>
<proteinExistence type="inferred from homology"/>
<evidence type="ECO:0000259" key="6">
    <source>
        <dbReference type="Pfam" id="PF00588"/>
    </source>
</evidence>
<keyword evidence="4 5" id="KW-0949">S-adenosyl-L-methionine</keyword>
<comment type="similarity">
    <text evidence="1">Belongs to the class IV-like SAM-binding methyltransferase superfamily. RNA methyltransferase TrmH family.</text>
</comment>
<reference evidence="8" key="1">
    <citation type="submission" date="2016-10" db="EMBL/GenBank/DDBJ databases">
        <authorList>
            <person name="Varghese N."/>
            <person name="Submissions S."/>
        </authorList>
    </citation>
    <scope>NUCLEOTIDE SEQUENCE [LARGE SCALE GENOMIC DNA]</scope>
    <source>
        <strain evidence="8">DSM 23439</strain>
    </source>
</reference>
<dbReference type="NCBIfam" id="TIGR00050">
    <property type="entry name" value="rRNA_methyl_1"/>
    <property type="match status" value="1"/>
</dbReference>
<comment type="subcellular location">
    <subcellularLocation>
        <location evidence="5">Cytoplasm</location>
    </subcellularLocation>
</comment>
<keyword evidence="5" id="KW-0963">Cytoplasm</keyword>
<comment type="catalytic activity">
    <reaction evidence="5">
        <text>uridine(32) in tRNA + S-adenosyl-L-methionine = 2'-O-methyluridine(32) in tRNA + S-adenosyl-L-homocysteine + H(+)</text>
        <dbReference type="Rhea" id="RHEA:42936"/>
        <dbReference type="Rhea" id="RHEA-COMP:10107"/>
        <dbReference type="Rhea" id="RHEA-COMP:10290"/>
        <dbReference type="ChEBI" id="CHEBI:15378"/>
        <dbReference type="ChEBI" id="CHEBI:57856"/>
        <dbReference type="ChEBI" id="CHEBI:59789"/>
        <dbReference type="ChEBI" id="CHEBI:65315"/>
        <dbReference type="ChEBI" id="CHEBI:74478"/>
        <dbReference type="EC" id="2.1.1.200"/>
    </reaction>
</comment>
<evidence type="ECO:0000256" key="2">
    <source>
        <dbReference type="ARBA" id="ARBA00022603"/>
    </source>
</evidence>
<sequence length="277" mass="30638">MAHLFCITASFMLERIRIVLIGTSHPGNIGAAARAMKTMGLEQLALVAPRCEGITPEAIARASGADDILERATHHDSLDTALTDCRWVVGASARSRHLPWPLCSPREFSARLPGEMQGHDVTVALVFGREDKGLTNEELQRCHTHVHIPTSSDYSSLNLAAAVQVLAYECRQAALATPSGLSEAMPGSVHPFGVEWDNPLANHADTERFFEHLERTLTDIGFHDPANPRQLMARLRRLYMRSRMDVMELNMLRGILTRVDRLQNPPTGPADQDESPH</sequence>
<keyword evidence="8" id="KW-1185">Reference proteome</keyword>
<keyword evidence="3 7" id="KW-0808">Transferase</keyword>
<dbReference type="Gene3D" id="3.40.1280.10">
    <property type="match status" value="1"/>
</dbReference>
<evidence type="ECO:0000313" key="8">
    <source>
        <dbReference type="Proteomes" id="UP000199046"/>
    </source>
</evidence>
<comment type="function">
    <text evidence="5">Catalyzes the formation of 2'O-methylated cytidine (Cm32) or 2'O-methylated uridine (Um32) at position 32 in tRNA.</text>
</comment>
<name>A0A1I1L0Q8_9GAMM</name>
<comment type="subunit">
    <text evidence="5">Homodimer.</text>
</comment>
<dbReference type="STRING" id="402385.SAMN05421848_2310"/>
<evidence type="ECO:0000313" key="7">
    <source>
        <dbReference type="EMBL" id="SFC66639.1"/>
    </source>
</evidence>
<dbReference type="GO" id="GO:0003723">
    <property type="term" value="F:RNA binding"/>
    <property type="evidence" value="ECO:0007669"/>
    <property type="project" value="InterPro"/>
</dbReference>
<dbReference type="CDD" id="cd18093">
    <property type="entry name" value="SpoU-like_TrmJ"/>
    <property type="match status" value="1"/>
</dbReference>
<organism evidence="7 8">
    <name type="scientific">Kushneria avicenniae</name>
    <dbReference type="NCBI Taxonomy" id="402385"/>
    <lineage>
        <taxon>Bacteria</taxon>
        <taxon>Pseudomonadati</taxon>
        <taxon>Pseudomonadota</taxon>
        <taxon>Gammaproteobacteria</taxon>
        <taxon>Oceanospirillales</taxon>
        <taxon>Halomonadaceae</taxon>
        <taxon>Kushneria</taxon>
    </lineage>
</organism>
<dbReference type="GO" id="GO:0106339">
    <property type="term" value="F:tRNA (cytidine(32)-2'-O)-methyltransferase activity"/>
    <property type="evidence" value="ECO:0007669"/>
    <property type="project" value="RHEA"/>
</dbReference>
<evidence type="ECO:0000256" key="5">
    <source>
        <dbReference type="RuleBase" id="RU362024"/>
    </source>
</evidence>
<dbReference type="GO" id="GO:0002128">
    <property type="term" value="P:tRNA nucleoside ribose methylation"/>
    <property type="evidence" value="ECO:0007669"/>
    <property type="project" value="TreeGrafter"/>
</dbReference>
<dbReference type="PANTHER" id="PTHR42786">
    <property type="entry name" value="TRNA/RRNA METHYLTRANSFERASE"/>
    <property type="match status" value="1"/>
</dbReference>
<dbReference type="AlphaFoldDB" id="A0A1I1L0Q8"/>
<dbReference type="InterPro" id="IPR029026">
    <property type="entry name" value="tRNA_m1G_MTases_N"/>
</dbReference>
<dbReference type="GO" id="GO:0160206">
    <property type="term" value="F:tRNA (cytidine(32)/uridine(32)-2'-O)-methyltransferase activity"/>
    <property type="evidence" value="ECO:0007669"/>
    <property type="project" value="UniProtKB-EC"/>
</dbReference>
<dbReference type="PANTHER" id="PTHR42786:SF2">
    <property type="entry name" value="TRNA (CYTIDINE_URIDINE-2'-O-)-METHYLTRANSFERASE TRMJ"/>
    <property type="match status" value="1"/>
</dbReference>
<dbReference type="Proteomes" id="UP000199046">
    <property type="component" value="Unassembled WGS sequence"/>
</dbReference>
<dbReference type="SUPFAM" id="SSF75217">
    <property type="entry name" value="alpha/beta knot"/>
    <property type="match status" value="1"/>
</dbReference>
<dbReference type="Pfam" id="PF00588">
    <property type="entry name" value="SpoU_methylase"/>
    <property type="match status" value="1"/>
</dbReference>
<evidence type="ECO:0000256" key="1">
    <source>
        <dbReference type="ARBA" id="ARBA00007228"/>
    </source>
</evidence>
<evidence type="ECO:0000256" key="4">
    <source>
        <dbReference type="ARBA" id="ARBA00022691"/>
    </source>
</evidence>
<gene>
    <name evidence="5" type="primary">trmJ</name>
    <name evidence="7" type="ORF">SAMN05421848_2310</name>
</gene>
<accession>A0A1I1L0Q8</accession>
<dbReference type="EMBL" id="FOLY01000004">
    <property type="protein sequence ID" value="SFC66639.1"/>
    <property type="molecule type" value="Genomic_DNA"/>
</dbReference>
<comment type="catalytic activity">
    <reaction evidence="5">
        <text>cytidine(32) in tRNA + S-adenosyl-L-methionine = 2'-O-methylcytidine(32) in tRNA + S-adenosyl-L-homocysteine + H(+)</text>
        <dbReference type="Rhea" id="RHEA:42932"/>
        <dbReference type="Rhea" id="RHEA-COMP:10288"/>
        <dbReference type="Rhea" id="RHEA-COMP:10289"/>
        <dbReference type="ChEBI" id="CHEBI:15378"/>
        <dbReference type="ChEBI" id="CHEBI:57856"/>
        <dbReference type="ChEBI" id="CHEBI:59789"/>
        <dbReference type="ChEBI" id="CHEBI:74495"/>
        <dbReference type="ChEBI" id="CHEBI:82748"/>
        <dbReference type="EC" id="2.1.1.200"/>
    </reaction>
</comment>
<keyword evidence="5" id="KW-0819">tRNA processing</keyword>
<evidence type="ECO:0000256" key="3">
    <source>
        <dbReference type="ARBA" id="ARBA00022679"/>
    </source>
</evidence>
<dbReference type="GO" id="GO:0005829">
    <property type="term" value="C:cytosol"/>
    <property type="evidence" value="ECO:0007669"/>
    <property type="project" value="TreeGrafter"/>
</dbReference>
<dbReference type="PIRSF" id="PIRSF004808">
    <property type="entry name" value="LasT"/>
    <property type="match status" value="1"/>
</dbReference>
<dbReference type="FunFam" id="3.40.1280.10:FF:000006">
    <property type="entry name" value="Uncharacterized tRNA/rRNA methyltransferase HI_0380"/>
    <property type="match status" value="1"/>
</dbReference>
<dbReference type="InterPro" id="IPR001537">
    <property type="entry name" value="SpoU_MeTrfase"/>
</dbReference>
<dbReference type="InterPro" id="IPR029028">
    <property type="entry name" value="Alpha/beta_knot_MTases"/>
</dbReference>
<dbReference type="EC" id="2.1.1.200" evidence="5"/>
<feature type="domain" description="tRNA/rRNA methyltransferase SpoU type" evidence="6">
    <location>
        <begin position="16"/>
        <end position="168"/>
    </location>
</feature>